<gene>
    <name evidence="6" type="ORF">GCM10022222_54360</name>
</gene>
<dbReference type="CDD" id="cd16917">
    <property type="entry name" value="HATPase_UhpB-NarQ-NarX-like"/>
    <property type="match status" value="1"/>
</dbReference>
<protein>
    <submittedName>
        <fullName evidence="6">Sensor histidine kinase</fullName>
    </submittedName>
</protein>
<dbReference type="PANTHER" id="PTHR24421">
    <property type="entry name" value="NITRATE/NITRITE SENSOR PROTEIN NARX-RELATED"/>
    <property type="match status" value="1"/>
</dbReference>
<comment type="caution">
    <text evidence="6">The sequence shown here is derived from an EMBL/GenBank/DDBJ whole genome shotgun (WGS) entry which is preliminary data.</text>
</comment>
<reference evidence="7" key="1">
    <citation type="journal article" date="2019" name="Int. J. Syst. Evol. Microbiol.">
        <title>The Global Catalogue of Microorganisms (GCM) 10K type strain sequencing project: providing services to taxonomists for standard genome sequencing and annotation.</title>
        <authorList>
            <consortium name="The Broad Institute Genomics Platform"/>
            <consortium name="The Broad Institute Genome Sequencing Center for Infectious Disease"/>
            <person name="Wu L."/>
            <person name="Ma J."/>
        </authorList>
    </citation>
    <scope>NUCLEOTIDE SEQUENCE [LARGE SCALE GENOMIC DNA]</scope>
    <source>
        <strain evidence="7">JCM 16898</strain>
    </source>
</reference>
<dbReference type="RefSeq" id="WP_344864700.1">
    <property type="nucleotide sequence ID" value="NZ_BAAAZN010000012.1"/>
</dbReference>
<keyword evidence="4" id="KW-0812">Transmembrane</keyword>
<evidence type="ECO:0000256" key="3">
    <source>
        <dbReference type="ARBA" id="ARBA00023012"/>
    </source>
</evidence>
<evidence type="ECO:0000256" key="4">
    <source>
        <dbReference type="SAM" id="Phobius"/>
    </source>
</evidence>
<accession>A0ABP6X9L1</accession>
<feature type="transmembrane region" description="Helical" evidence="4">
    <location>
        <begin position="138"/>
        <end position="160"/>
    </location>
</feature>
<feature type="transmembrane region" description="Helical" evidence="4">
    <location>
        <begin position="42"/>
        <end position="62"/>
    </location>
</feature>
<sequence>MTTAAPALTPTSRTLTWCLHLLIAGLLALAAVRAVTGRSPQAALVVAVAAVCGLVYAAGPLLPRVRGSRRAAAGWLAAVGGMWLVLVVLTADGVWVAFPLYFLQLHLLPRRYGPAAVAATAIAAITAFAAHQGSFSPAIAIGPALGAAVAVAVVWGYQALYRESDHRRRLIEELTATRADLAEAQHTAGVLAERERLAREIHDTLAQGLSSIQLLLRAAERALPGTSGNATRYLGQARQAAADNLAEARRFVAGLTPPALDGATPADALQQLCATVGTRDRITARFHLTGDPVPLPAAHEVALLRIAQAALANTIRHARASKVEVTLSYLGDHIALDVVDDGVGFDLARTGGPDPVTGGFGLAAMRARTQALSGTLTVETAPGQGTALAAQLPLALSADPRSEPEARP</sequence>
<feature type="transmembrane region" description="Helical" evidence="4">
    <location>
        <begin position="115"/>
        <end position="132"/>
    </location>
</feature>
<dbReference type="EMBL" id="BAAAZN010000012">
    <property type="protein sequence ID" value="GAA3563683.1"/>
    <property type="molecule type" value="Genomic_DNA"/>
</dbReference>
<dbReference type="GO" id="GO:0016301">
    <property type="term" value="F:kinase activity"/>
    <property type="evidence" value="ECO:0007669"/>
    <property type="project" value="UniProtKB-KW"/>
</dbReference>
<keyword evidence="4" id="KW-0472">Membrane</keyword>
<keyword evidence="4" id="KW-1133">Transmembrane helix</keyword>
<feature type="transmembrane region" description="Helical" evidence="4">
    <location>
        <begin position="14"/>
        <end position="35"/>
    </location>
</feature>
<evidence type="ECO:0000313" key="7">
    <source>
        <dbReference type="Proteomes" id="UP001500689"/>
    </source>
</evidence>
<evidence type="ECO:0000256" key="2">
    <source>
        <dbReference type="ARBA" id="ARBA00022777"/>
    </source>
</evidence>
<keyword evidence="7" id="KW-1185">Reference proteome</keyword>
<organism evidence="6 7">
    <name type="scientific">Amycolatopsis ultiminotia</name>
    <dbReference type="NCBI Taxonomy" id="543629"/>
    <lineage>
        <taxon>Bacteria</taxon>
        <taxon>Bacillati</taxon>
        <taxon>Actinomycetota</taxon>
        <taxon>Actinomycetes</taxon>
        <taxon>Pseudonocardiales</taxon>
        <taxon>Pseudonocardiaceae</taxon>
        <taxon>Amycolatopsis</taxon>
    </lineage>
</organism>
<feature type="domain" description="Histidine kinase" evidence="5">
    <location>
        <begin position="303"/>
        <end position="396"/>
    </location>
</feature>
<dbReference type="InterPro" id="IPR036890">
    <property type="entry name" value="HATPase_C_sf"/>
</dbReference>
<evidence type="ECO:0000259" key="5">
    <source>
        <dbReference type="PROSITE" id="PS50109"/>
    </source>
</evidence>
<name>A0ABP6X9L1_9PSEU</name>
<dbReference type="Proteomes" id="UP001500689">
    <property type="component" value="Unassembled WGS sequence"/>
</dbReference>
<dbReference type="InterPro" id="IPR005467">
    <property type="entry name" value="His_kinase_dom"/>
</dbReference>
<dbReference type="SUPFAM" id="SSF55874">
    <property type="entry name" value="ATPase domain of HSP90 chaperone/DNA topoisomerase II/histidine kinase"/>
    <property type="match status" value="1"/>
</dbReference>
<dbReference type="PIRSF" id="PIRSF037434">
    <property type="entry name" value="STHK_ChrS"/>
    <property type="match status" value="1"/>
</dbReference>
<dbReference type="Gene3D" id="3.30.565.10">
    <property type="entry name" value="Histidine kinase-like ATPase, C-terminal domain"/>
    <property type="match status" value="1"/>
</dbReference>
<keyword evidence="1" id="KW-0808">Transferase</keyword>
<dbReference type="InterPro" id="IPR003594">
    <property type="entry name" value="HATPase_dom"/>
</dbReference>
<dbReference type="PANTHER" id="PTHR24421:SF62">
    <property type="entry name" value="SENSORY TRANSDUCTION HISTIDINE KINASE"/>
    <property type="match status" value="1"/>
</dbReference>
<dbReference type="Pfam" id="PF02518">
    <property type="entry name" value="HATPase_c"/>
    <property type="match status" value="1"/>
</dbReference>
<dbReference type="Pfam" id="PF07730">
    <property type="entry name" value="HisKA_3"/>
    <property type="match status" value="1"/>
</dbReference>
<evidence type="ECO:0000256" key="1">
    <source>
        <dbReference type="ARBA" id="ARBA00022679"/>
    </source>
</evidence>
<evidence type="ECO:0000313" key="6">
    <source>
        <dbReference type="EMBL" id="GAA3563683.1"/>
    </source>
</evidence>
<feature type="transmembrane region" description="Helical" evidence="4">
    <location>
        <begin position="82"/>
        <end position="103"/>
    </location>
</feature>
<dbReference type="InterPro" id="IPR011712">
    <property type="entry name" value="Sig_transdc_His_kin_sub3_dim/P"/>
</dbReference>
<keyword evidence="3" id="KW-0902">Two-component regulatory system</keyword>
<dbReference type="PROSITE" id="PS50109">
    <property type="entry name" value="HIS_KIN"/>
    <property type="match status" value="1"/>
</dbReference>
<dbReference type="InterPro" id="IPR017205">
    <property type="entry name" value="Sig_transdc_His_kinase_ChrS"/>
</dbReference>
<dbReference type="SMART" id="SM00387">
    <property type="entry name" value="HATPase_c"/>
    <property type="match status" value="1"/>
</dbReference>
<dbReference type="Gene3D" id="1.20.5.1930">
    <property type="match status" value="1"/>
</dbReference>
<keyword evidence="2 6" id="KW-0418">Kinase</keyword>
<proteinExistence type="predicted"/>
<dbReference type="InterPro" id="IPR050482">
    <property type="entry name" value="Sensor_HK_TwoCompSys"/>
</dbReference>